<organism evidence="1 2">
    <name type="scientific">Asparagus officinalis</name>
    <name type="common">Garden asparagus</name>
    <dbReference type="NCBI Taxonomy" id="4686"/>
    <lineage>
        <taxon>Eukaryota</taxon>
        <taxon>Viridiplantae</taxon>
        <taxon>Streptophyta</taxon>
        <taxon>Embryophyta</taxon>
        <taxon>Tracheophyta</taxon>
        <taxon>Spermatophyta</taxon>
        <taxon>Magnoliopsida</taxon>
        <taxon>Liliopsida</taxon>
        <taxon>Asparagales</taxon>
        <taxon>Asparagaceae</taxon>
        <taxon>Asparagoideae</taxon>
        <taxon>Asparagus</taxon>
    </lineage>
</organism>
<reference evidence="2" key="1">
    <citation type="journal article" date="2017" name="Nat. Commun.">
        <title>The asparagus genome sheds light on the origin and evolution of a young Y chromosome.</title>
        <authorList>
            <person name="Harkess A."/>
            <person name="Zhou J."/>
            <person name="Xu C."/>
            <person name="Bowers J.E."/>
            <person name="Van der Hulst R."/>
            <person name="Ayyampalayam S."/>
            <person name="Mercati F."/>
            <person name="Riccardi P."/>
            <person name="McKain M.R."/>
            <person name="Kakrana A."/>
            <person name="Tang H."/>
            <person name="Ray J."/>
            <person name="Groenendijk J."/>
            <person name="Arikit S."/>
            <person name="Mathioni S.M."/>
            <person name="Nakano M."/>
            <person name="Shan H."/>
            <person name="Telgmann-Rauber A."/>
            <person name="Kanno A."/>
            <person name="Yue Z."/>
            <person name="Chen H."/>
            <person name="Li W."/>
            <person name="Chen Y."/>
            <person name="Xu X."/>
            <person name="Zhang Y."/>
            <person name="Luo S."/>
            <person name="Chen H."/>
            <person name="Gao J."/>
            <person name="Mao Z."/>
            <person name="Pires J.C."/>
            <person name="Luo M."/>
            <person name="Kudrna D."/>
            <person name="Wing R.A."/>
            <person name="Meyers B.C."/>
            <person name="Yi K."/>
            <person name="Kong H."/>
            <person name="Lavrijsen P."/>
            <person name="Sunseri F."/>
            <person name="Falavigna A."/>
            <person name="Ye Y."/>
            <person name="Leebens-Mack J.H."/>
            <person name="Chen G."/>
        </authorList>
    </citation>
    <scope>NUCLEOTIDE SEQUENCE [LARGE SCALE GENOMIC DNA]</scope>
    <source>
        <strain evidence="2">cv. DH0086</strain>
    </source>
</reference>
<dbReference type="GO" id="GO:0048367">
    <property type="term" value="P:shoot system development"/>
    <property type="evidence" value="ECO:0007669"/>
    <property type="project" value="InterPro"/>
</dbReference>
<dbReference type="GO" id="GO:0048364">
    <property type="term" value="P:root development"/>
    <property type="evidence" value="ECO:0007669"/>
    <property type="project" value="InterPro"/>
</dbReference>
<dbReference type="Proteomes" id="UP000243459">
    <property type="component" value="Chromosome 7"/>
</dbReference>
<evidence type="ECO:0000313" key="2">
    <source>
        <dbReference type="Proteomes" id="UP000243459"/>
    </source>
</evidence>
<dbReference type="Gramene" id="ONK64294">
    <property type="protein sequence ID" value="ONK64294"/>
    <property type="gene ID" value="A4U43_C07F24170"/>
</dbReference>
<keyword evidence="2" id="KW-1185">Reference proteome</keyword>
<dbReference type="PANTHER" id="PTHR33070:SF120">
    <property type="entry name" value="EXPRESSED PROTEIN"/>
    <property type="match status" value="1"/>
</dbReference>
<evidence type="ECO:0000313" key="1">
    <source>
        <dbReference type="EMBL" id="ONK64294.1"/>
    </source>
</evidence>
<accession>A0A5P1EEN1</accession>
<dbReference type="AlphaFoldDB" id="A0A5P1EEN1"/>
<name>A0A5P1EEN1_ASPOF</name>
<dbReference type="OrthoDB" id="1701699at2759"/>
<dbReference type="Pfam" id="PF03087">
    <property type="entry name" value="BPS1"/>
    <property type="match status" value="1"/>
</dbReference>
<proteinExistence type="predicted"/>
<dbReference type="EMBL" id="CM007387">
    <property type="protein sequence ID" value="ONK64294.1"/>
    <property type="molecule type" value="Genomic_DNA"/>
</dbReference>
<dbReference type="PANTHER" id="PTHR33070">
    <property type="entry name" value="OS06G0725500 PROTEIN"/>
    <property type="match status" value="1"/>
</dbReference>
<dbReference type="OMA" id="KQIGSPG"/>
<dbReference type="InterPro" id="IPR004320">
    <property type="entry name" value="BPS1_pln"/>
</dbReference>
<protein>
    <submittedName>
        <fullName evidence="1">Uncharacterized protein</fullName>
    </submittedName>
</protein>
<sequence>MPSTSHPTILRVQEELDNLKARLASSRAAEIVPDGFRSVGVVYEQIEELLRLPSSQQSIQLCQKKWIEEQLDCSLRLLDLIGAVGENLVSMREHVQDLQSAIRRKGDQVSESKKKAQKIINDSLKSLKLISGQSVRCCVEDGSNQLVKVLIETREITISLLRYMLSLVSEPKTKTSTWSIVSKAITQRKVACEGEWEGATAEENINTRLQASYDCIASKDVSAIRVEKVHIGLKVVEVRMESLESGLQFLFRKLIQNRVSLLNVLSL</sequence>
<gene>
    <name evidence="1" type="ORF">A4U43_C07F24170</name>
</gene>